<keyword evidence="3" id="KW-1185">Reference proteome</keyword>
<organism evidence="2 3">
    <name type="scientific">Scleroderma citrinum Foug A</name>
    <dbReference type="NCBI Taxonomy" id="1036808"/>
    <lineage>
        <taxon>Eukaryota</taxon>
        <taxon>Fungi</taxon>
        <taxon>Dikarya</taxon>
        <taxon>Basidiomycota</taxon>
        <taxon>Agaricomycotina</taxon>
        <taxon>Agaricomycetes</taxon>
        <taxon>Agaricomycetidae</taxon>
        <taxon>Boletales</taxon>
        <taxon>Sclerodermatineae</taxon>
        <taxon>Sclerodermataceae</taxon>
        <taxon>Scleroderma</taxon>
    </lineage>
</organism>
<feature type="compositionally biased region" description="Basic and acidic residues" evidence="1">
    <location>
        <begin position="166"/>
        <end position="175"/>
    </location>
</feature>
<gene>
    <name evidence="2" type="ORF">SCLCIDRAFT_28553</name>
</gene>
<dbReference type="Proteomes" id="UP000053989">
    <property type="component" value="Unassembled WGS sequence"/>
</dbReference>
<evidence type="ECO:0000313" key="2">
    <source>
        <dbReference type="EMBL" id="KIM57799.1"/>
    </source>
</evidence>
<evidence type="ECO:0000313" key="3">
    <source>
        <dbReference type="Proteomes" id="UP000053989"/>
    </source>
</evidence>
<feature type="region of interest" description="Disordered" evidence="1">
    <location>
        <begin position="90"/>
        <end position="175"/>
    </location>
</feature>
<dbReference type="HOGENOM" id="CLU_1533467_0_0_1"/>
<dbReference type="InParanoid" id="A0A0C3DNI4"/>
<reference evidence="3" key="2">
    <citation type="submission" date="2015-01" db="EMBL/GenBank/DDBJ databases">
        <title>Evolutionary Origins and Diversification of the Mycorrhizal Mutualists.</title>
        <authorList>
            <consortium name="DOE Joint Genome Institute"/>
            <consortium name="Mycorrhizal Genomics Consortium"/>
            <person name="Kohler A."/>
            <person name="Kuo A."/>
            <person name="Nagy L.G."/>
            <person name="Floudas D."/>
            <person name="Copeland A."/>
            <person name="Barry K.W."/>
            <person name="Cichocki N."/>
            <person name="Veneault-Fourrey C."/>
            <person name="LaButti K."/>
            <person name="Lindquist E.A."/>
            <person name="Lipzen A."/>
            <person name="Lundell T."/>
            <person name="Morin E."/>
            <person name="Murat C."/>
            <person name="Riley R."/>
            <person name="Ohm R."/>
            <person name="Sun H."/>
            <person name="Tunlid A."/>
            <person name="Henrissat B."/>
            <person name="Grigoriev I.V."/>
            <person name="Hibbett D.S."/>
            <person name="Martin F."/>
        </authorList>
    </citation>
    <scope>NUCLEOTIDE SEQUENCE [LARGE SCALE GENOMIC DNA]</scope>
    <source>
        <strain evidence="3">Foug A</strain>
    </source>
</reference>
<evidence type="ECO:0000256" key="1">
    <source>
        <dbReference type="SAM" id="MobiDB-lite"/>
    </source>
</evidence>
<dbReference type="AlphaFoldDB" id="A0A0C3DNI4"/>
<protein>
    <submittedName>
        <fullName evidence="2">Uncharacterized protein</fullName>
    </submittedName>
</protein>
<feature type="compositionally biased region" description="Polar residues" evidence="1">
    <location>
        <begin position="127"/>
        <end position="144"/>
    </location>
</feature>
<sequence>MISTLDDAPASVVTIKDAHFTAGTTATGTVAAQPDPKKKGPSGFRHTIQVEYSGELRAPELSPPALGTAKLPLSSSCGAAVPVASASCASPVAKGKEKNKTPQRPTVDVAHHSASRHVKTPPAPGHGSTSTIKQYQASTANRQPPMTPTTTASGTNTMTTTTGIDDGDRHHKWDD</sequence>
<proteinExistence type="predicted"/>
<dbReference type="EMBL" id="KN822095">
    <property type="protein sequence ID" value="KIM57799.1"/>
    <property type="molecule type" value="Genomic_DNA"/>
</dbReference>
<feature type="compositionally biased region" description="Low complexity" evidence="1">
    <location>
        <begin position="148"/>
        <end position="162"/>
    </location>
</feature>
<accession>A0A0C3DNI4</accession>
<reference evidence="2 3" key="1">
    <citation type="submission" date="2014-04" db="EMBL/GenBank/DDBJ databases">
        <authorList>
            <consortium name="DOE Joint Genome Institute"/>
            <person name="Kuo A."/>
            <person name="Kohler A."/>
            <person name="Nagy L.G."/>
            <person name="Floudas D."/>
            <person name="Copeland A."/>
            <person name="Barry K.W."/>
            <person name="Cichocki N."/>
            <person name="Veneault-Fourrey C."/>
            <person name="LaButti K."/>
            <person name="Lindquist E.A."/>
            <person name="Lipzen A."/>
            <person name="Lundell T."/>
            <person name="Morin E."/>
            <person name="Murat C."/>
            <person name="Sun H."/>
            <person name="Tunlid A."/>
            <person name="Henrissat B."/>
            <person name="Grigoriev I.V."/>
            <person name="Hibbett D.S."/>
            <person name="Martin F."/>
            <person name="Nordberg H.P."/>
            <person name="Cantor M.N."/>
            <person name="Hua S.X."/>
        </authorList>
    </citation>
    <scope>NUCLEOTIDE SEQUENCE [LARGE SCALE GENOMIC DNA]</scope>
    <source>
        <strain evidence="2 3">Foug A</strain>
    </source>
</reference>
<name>A0A0C3DNI4_9AGAM</name>